<accession>A0A8J4A5E1</accession>
<sequence>MSRAVIRSVSTAIDVWPEADSLVGIVRVLGGVDAVEGGDAALAAAVESDAAWVLATASLLRSLRAVSVQDMSPHLEDAARFFGVAANAHQRPDAVPMLRVVEALRELTIGVVSSDAMGAMATKPLSVDALAAVREQILRFSVDSSGLDHWYTDNKRAVLAAWTRLVDDLDQMSEQLGKDGFYQAEVVVRDLLTIYISARTFRIGTRCADIVGVQDLIQPVIDDGFASNASHLSNLEEYAAELESRGGGELDDEEAARLHAARSIIAIARRVAKGGETPGKSDGGAPSVPLPHLLGRLVPLGSADEHLLTQISPATLTALEEQLDHVAAGRSHLNLAQQELFDVLREALSTSPDYKDEVMRVVDQLLLLVINFVASRTGSSAGHYGYLFDTTANEDKIHEDLYNYLVGNLGSRVEYEVSHVGGGRVDIRLKFDTFAVHVEMKVDDTKLPLSNRTAYLKQAVTYQGNDIRIGFLVALRHKAFDPTGPPPHIKSLIGHTAFAIDGDPEPRHIIHVAVPGSRVNPSNSK</sequence>
<comment type="caution">
    <text evidence="1">The sequence shown here is derived from an EMBL/GenBank/DDBJ whole genome shotgun (WGS) entry which is preliminary data.</text>
</comment>
<dbReference type="AlphaFoldDB" id="A0A8J4A5E1"/>
<protein>
    <submittedName>
        <fullName evidence="1">Uncharacterized protein</fullName>
    </submittedName>
</protein>
<reference evidence="2" key="1">
    <citation type="journal article" date="2021" name="Int. J. Syst. Evol. Microbiol.">
        <title>Actinocatenispora comari sp. nov., an endophytic actinomycete isolated from aerial parts of Comarum salesowianum.</title>
        <authorList>
            <person name="Oyunbileg N."/>
            <person name="Iizaka Y."/>
            <person name="Hamada M."/>
            <person name="Davaapurev B.O."/>
            <person name="Fukumoto A."/>
            <person name="Tsetseg B."/>
            <person name="Kato F."/>
            <person name="Tamura T."/>
            <person name="Batkhuu J."/>
            <person name="Anzai Y."/>
        </authorList>
    </citation>
    <scope>NUCLEOTIDE SEQUENCE [LARGE SCALE GENOMIC DNA]</scope>
    <source>
        <strain evidence="2">NUM-2625</strain>
    </source>
</reference>
<evidence type="ECO:0000313" key="1">
    <source>
        <dbReference type="EMBL" id="GIL25319.1"/>
    </source>
</evidence>
<gene>
    <name evidence="1" type="ORF">NUM_05740</name>
</gene>
<keyword evidence="2" id="KW-1185">Reference proteome</keyword>
<dbReference type="EMBL" id="BOPO01000006">
    <property type="protein sequence ID" value="GIL25319.1"/>
    <property type="molecule type" value="Genomic_DNA"/>
</dbReference>
<evidence type="ECO:0000313" key="2">
    <source>
        <dbReference type="Proteomes" id="UP000614996"/>
    </source>
</evidence>
<proteinExistence type="predicted"/>
<dbReference type="Proteomes" id="UP000614996">
    <property type="component" value="Unassembled WGS sequence"/>
</dbReference>
<name>A0A8J4A5E1_9ACTN</name>
<organism evidence="1 2">
    <name type="scientific">Actinocatenispora comari</name>
    <dbReference type="NCBI Taxonomy" id="2807577"/>
    <lineage>
        <taxon>Bacteria</taxon>
        <taxon>Bacillati</taxon>
        <taxon>Actinomycetota</taxon>
        <taxon>Actinomycetes</taxon>
        <taxon>Micromonosporales</taxon>
        <taxon>Micromonosporaceae</taxon>
        <taxon>Actinocatenispora</taxon>
    </lineage>
</organism>